<sequence length="461" mass="48592">MLLKSTAEAVLAEALSTGGDFAEIFVEDTLRGGISMMDGNVENALNSRDHGAGIRIYQGLNAVYVHTNDTTLEGLLSCARKAAAAVGEQSLSRQVQLTRSLATNVHAIRQLPGDVSGQRKVRKLLEASRAAKAHDTAISQVSASLREIDQSVAIANSDGLLIEDRRVYTRIAVQAVASGGGENQTGFVGPGAMMGFELFDTRVDPAELGKTAAQTAVTMLRAPVCPAGVMPVAIDGGFGGVIFHEACGHSLEATSVARGNSEFAGKLGQKIAADCVTAIDDGTLPNEWGSTNIDDEGMPTTRLVLIENGVLKNFMIDRLNGRRMNMAPTGSARRQSYAFAPTSRMRNTFIAPGHDDPEEIIRTMGDGLYAAKMGGGSVNPSTGEFNFAVMEGYLVKDGHIDTPVRGATLVGKGSEIIMKIDRVGRDMSMSQGMCGSLSGSIPVNVGQPMIRVTSMTVGGRQ</sequence>
<dbReference type="GO" id="GO:0005829">
    <property type="term" value="C:cytosol"/>
    <property type="evidence" value="ECO:0007669"/>
    <property type="project" value="TreeGrafter"/>
</dbReference>
<dbReference type="InterPro" id="IPR036059">
    <property type="entry name" value="TldD/PmbA_sf"/>
</dbReference>
<dbReference type="GO" id="GO:0006508">
    <property type="term" value="P:proteolysis"/>
    <property type="evidence" value="ECO:0007669"/>
    <property type="project" value="UniProtKB-KW"/>
</dbReference>
<dbReference type="PIRSF" id="PIRSF004919">
    <property type="entry name" value="TldD"/>
    <property type="match status" value="1"/>
</dbReference>
<evidence type="ECO:0000259" key="5">
    <source>
        <dbReference type="Pfam" id="PF01523"/>
    </source>
</evidence>
<dbReference type="Proteomes" id="UP000824123">
    <property type="component" value="Unassembled WGS sequence"/>
</dbReference>
<evidence type="ECO:0000313" key="9">
    <source>
        <dbReference type="Proteomes" id="UP000824123"/>
    </source>
</evidence>
<proteinExistence type="inferred from homology"/>
<dbReference type="Pfam" id="PF01523">
    <property type="entry name" value="PmbA_TldD_1st"/>
    <property type="match status" value="1"/>
</dbReference>
<evidence type="ECO:0000313" key="8">
    <source>
        <dbReference type="EMBL" id="HIU47106.1"/>
    </source>
</evidence>
<evidence type="ECO:0000256" key="4">
    <source>
        <dbReference type="ARBA" id="ARBA00023049"/>
    </source>
</evidence>
<dbReference type="InterPro" id="IPR045569">
    <property type="entry name" value="Metalloprtase-TldD/E_C"/>
</dbReference>
<dbReference type="PANTHER" id="PTHR30624:SF4">
    <property type="entry name" value="METALLOPROTEASE TLDD"/>
    <property type="match status" value="1"/>
</dbReference>
<evidence type="ECO:0000256" key="3">
    <source>
        <dbReference type="ARBA" id="ARBA00022801"/>
    </source>
</evidence>
<dbReference type="Gene3D" id="3.30.2290.10">
    <property type="entry name" value="PmbA/TldD superfamily"/>
    <property type="match status" value="1"/>
</dbReference>
<keyword evidence="4" id="KW-0482">Metalloprotease</keyword>
<evidence type="ECO:0000259" key="7">
    <source>
        <dbReference type="Pfam" id="PF19290"/>
    </source>
</evidence>
<gene>
    <name evidence="8" type="ORF">IAC59_07590</name>
</gene>
<dbReference type="Pfam" id="PF19289">
    <property type="entry name" value="PmbA_TldD_3rd"/>
    <property type="match status" value="1"/>
</dbReference>
<dbReference type="AlphaFoldDB" id="A0A9D1S502"/>
<feature type="domain" description="Metalloprotease TldD/E N-terminal" evidence="5">
    <location>
        <begin position="22"/>
        <end position="85"/>
    </location>
</feature>
<feature type="domain" description="Metalloprotease TldD/E central" evidence="7">
    <location>
        <begin position="112"/>
        <end position="220"/>
    </location>
</feature>
<dbReference type="GO" id="GO:0008237">
    <property type="term" value="F:metallopeptidase activity"/>
    <property type="evidence" value="ECO:0007669"/>
    <property type="project" value="UniProtKB-KW"/>
</dbReference>
<feature type="domain" description="Metalloprotease TldD/E C-terminal" evidence="6">
    <location>
        <begin position="228"/>
        <end position="459"/>
    </location>
</feature>
<keyword evidence="2" id="KW-0645">Protease</keyword>
<protein>
    <submittedName>
        <fullName evidence="8">TldD/PmbA family protein</fullName>
    </submittedName>
</protein>
<dbReference type="InterPro" id="IPR051463">
    <property type="entry name" value="Peptidase_U62_metallo"/>
</dbReference>
<dbReference type="EMBL" id="DVNK01000046">
    <property type="protein sequence ID" value="HIU47106.1"/>
    <property type="molecule type" value="Genomic_DNA"/>
</dbReference>
<organism evidence="8 9">
    <name type="scientific">Candidatus Fimadaptatus faecigallinarum</name>
    <dbReference type="NCBI Taxonomy" id="2840814"/>
    <lineage>
        <taxon>Bacteria</taxon>
        <taxon>Bacillati</taxon>
        <taxon>Bacillota</taxon>
        <taxon>Clostridia</taxon>
        <taxon>Eubacteriales</taxon>
        <taxon>Candidatus Fimadaptatus</taxon>
    </lineage>
</organism>
<dbReference type="SUPFAM" id="SSF111283">
    <property type="entry name" value="Putative modulator of DNA gyrase, PmbA/TldD"/>
    <property type="match status" value="1"/>
</dbReference>
<reference evidence="8" key="1">
    <citation type="submission" date="2020-10" db="EMBL/GenBank/DDBJ databases">
        <authorList>
            <person name="Gilroy R."/>
        </authorList>
    </citation>
    <scope>NUCLEOTIDE SEQUENCE</scope>
    <source>
        <strain evidence="8">ChiSxjej2B14-8506</strain>
    </source>
</reference>
<evidence type="ECO:0000256" key="1">
    <source>
        <dbReference type="ARBA" id="ARBA00005836"/>
    </source>
</evidence>
<accession>A0A9D1S502</accession>
<dbReference type="InterPro" id="IPR025502">
    <property type="entry name" value="TldD"/>
</dbReference>
<reference evidence="8" key="2">
    <citation type="journal article" date="2021" name="PeerJ">
        <title>Extensive microbial diversity within the chicken gut microbiome revealed by metagenomics and culture.</title>
        <authorList>
            <person name="Gilroy R."/>
            <person name="Ravi A."/>
            <person name="Getino M."/>
            <person name="Pursley I."/>
            <person name="Horton D.L."/>
            <person name="Alikhan N.F."/>
            <person name="Baker D."/>
            <person name="Gharbi K."/>
            <person name="Hall N."/>
            <person name="Watson M."/>
            <person name="Adriaenssens E.M."/>
            <person name="Foster-Nyarko E."/>
            <person name="Jarju S."/>
            <person name="Secka A."/>
            <person name="Antonio M."/>
            <person name="Oren A."/>
            <person name="Chaudhuri R.R."/>
            <person name="La Ragione R."/>
            <person name="Hildebrand F."/>
            <person name="Pallen M.J."/>
        </authorList>
    </citation>
    <scope>NUCLEOTIDE SEQUENCE</scope>
    <source>
        <strain evidence="8">ChiSxjej2B14-8506</strain>
    </source>
</reference>
<comment type="similarity">
    <text evidence="1">Belongs to the peptidase U62 family.</text>
</comment>
<dbReference type="PANTHER" id="PTHR30624">
    <property type="entry name" value="UNCHARACTERIZED PROTEIN TLDD AND PMBA"/>
    <property type="match status" value="1"/>
</dbReference>
<keyword evidence="3" id="KW-0378">Hydrolase</keyword>
<evidence type="ECO:0000259" key="6">
    <source>
        <dbReference type="Pfam" id="PF19289"/>
    </source>
</evidence>
<dbReference type="InterPro" id="IPR035068">
    <property type="entry name" value="TldD/PmbA_N"/>
</dbReference>
<evidence type="ECO:0000256" key="2">
    <source>
        <dbReference type="ARBA" id="ARBA00022670"/>
    </source>
</evidence>
<comment type="caution">
    <text evidence="8">The sequence shown here is derived from an EMBL/GenBank/DDBJ whole genome shotgun (WGS) entry which is preliminary data.</text>
</comment>
<name>A0A9D1S502_9FIRM</name>
<dbReference type="InterPro" id="IPR002510">
    <property type="entry name" value="Metalloprtase-TldD/E_N"/>
</dbReference>
<dbReference type="Pfam" id="PF19290">
    <property type="entry name" value="PmbA_TldD_2nd"/>
    <property type="match status" value="1"/>
</dbReference>
<dbReference type="InterPro" id="IPR045570">
    <property type="entry name" value="Metalloprtase-TldD/E_cen_dom"/>
</dbReference>